<keyword evidence="3" id="KW-1185">Reference proteome</keyword>
<evidence type="ECO:0000313" key="2">
    <source>
        <dbReference type="EMBL" id="EPS33626.1"/>
    </source>
</evidence>
<reference evidence="2 3" key="1">
    <citation type="journal article" date="2013" name="PLoS ONE">
        <title>Genomic and secretomic analyses reveal unique features of the lignocellulolytic enzyme system of Penicillium decumbens.</title>
        <authorList>
            <person name="Liu G."/>
            <person name="Zhang L."/>
            <person name="Wei X."/>
            <person name="Zou G."/>
            <person name="Qin Y."/>
            <person name="Ma L."/>
            <person name="Li J."/>
            <person name="Zheng H."/>
            <person name="Wang S."/>
            <person name="Wang C."/>
            <person name="Xun L."/>
            <person name="Zhao G.-P."/>
            <person name="Zhou Z."/>
            <person name="Qu Y."/>
        </authorList>
    </citation>
    <scope>NUCLEOTIDE SEQUENCE [LARGE SCALE GENOMIC DNA]</scope>
    <source>
        <strain evidence="3">114-2 / CGMCC 5302</strain>
    </source>
</reference>
<feature type="compositionally biased region" description="Basic and acidic residues" evidence="1">
    <location>
        <begin position="23"/>
        <end position="34"/>
    </location>
</feature>
<evidence type="ECO:0000313" key="3">
    <source>
        <dbReference type="Proteomes" id="UP000019376"/>
    </source>
</evidence>
<dbReference type="EMBL" id="KB644415">
    <property type="protein sequence ID" value="EPS33626.1"/>
    <property type="molecule type" value="Genomic_DNA"/>
</dbReference>
<evidence type="ECO:0000256" key="1">
    <source>
        <dbReference type="SAM" id="MobiDB-lite"/>
    </source>
</evidence>
<accession>S7ZXU9</accession>
<feature type="region of interest" description="Disordered" evidence="1">
    <location>
        <begin position="15"/>
        <end position="49"/>
    </location>
</feature>
<gene>
    <name evidence="2" type="ORF">PDE_08588</name>
</gene>
<organism evidence="2 3">
    <name type="scientific">Penicillium oxalicum (strain 114-2 / CGMCC 5302)</name>
    <name type="common">Penicillium decumbens</name>
    <dbReference type="NCBI Taxonomy" id="933388"/>
    <lineage>
        <taxon>Eukaryota</taxon>
        <taxon>Fungi</taxon>
        <taxon>Dikarya</taxon>
        <taxon>Ascomycota</taxon>
        <taxon>Pezizomycotina</taxon>
        <taxon>Eurotiomycetes</taxon>
        <taxon>Eurotiomycetidae</taxon>
        <taxon>Eurotiales</taxon>
        <taxon>Aspergillaceae</taxon>
        <taxon>Penicillium</taxon>
    </lineage>
</organism>
<dbReference type="HOGENOM" id="CLU_1917778_0_0_1"/>
<protein>
    <submittedName>
        <fullName evidence="2">Uncharacterized protein</fullName>
    </submittedName>
</protein>
<name>S7ZXU9_PENO1</name>
<dbReference type="Proteomes" id="UP000019376">
    <property type="component" value="Unassembled WGS sequence"/>
</dbReference>
<sequence>MHCLVRCLAKSMDDQTHAAARTQGREHKRNDARQATRSHRKASRKEGSRVDGLTGQISFYIKSVHLSEKERSRTRRLTGPRGLVVHRTDCTVAIFCGTFRLGRTVDVSGHVANDDEYCRLSSPSDSSRWAQI</sequence>
<proteinExistence type="predicted"/>
<dbReference type="AlphaFoldDB" id="S7ZXU9"/>